<feature type="region of interest" description="Disordered" evidence="1">
    <location>
        <begin position="46"/>
        <end position="68"/>
    </location>
</feature>
<accession>A0A7J6J758</accession>
<reference evidence="2 3" key="2">
    <citation type="submission" date="2020-04" db="EMBL/GenBank/DDBJ databases">
        <title>Genome sequencing and assembly of multiple isolates from the Colletotrichum gloeosporioides species complex.</title>
        <authorList>
            <person name="Gan P."/>
            <person name="Shirasu K."/>
        </authorList>
    </citation>
    <scope>NUCLEOTIDE SEQUENCE [LARGE SCALE GENOMIC DNA]</scope>
    <source>
        <strain evidence="2 3">Nara gc5</strain>
    </source>
</reference>
<evidence type="ECO:0000256" key="1">
    <source>
        <dbReference type="SAM" id="MobiDB-lite"/>
    </source>
</evidence>
<dbReference type="GeneID" id="43618339"/>
<sequence>MLPQACILPRSQAIAFRVKFLDSSSRVFDLNLDTYNAKPVIWSSLPTPPRPRCEAHDLEPHQPTLGAD</sequence>
<feature type="compositionally biased region" description="Basic and acidic residues" evidence="1">
    <location>
        <begin position="51"/>
        <end position="60"/>
    </location>
</feature>
<reference evidence="2 3" key="1">
    <citation type="submission" date="2012-08" db="EMBL/GenBank/DDBJ databases">
        <authorList>
            <person name="Gan P.H.P."/>
            <person name="Ikeda K."/>
            <person name="Irieda H."/>
            <person name="Narusaka M."/>
            <person name="O'Connell R.J."/>
            <person name="Narusaka Y."/>
            <person name="Takano Y."/>
            <person name="Kubo Y."/>
            <person name="Shirasu K."/>
        </authorList>
    </citation>
    <scope>NUCLEOTIDE SEQUENCE [LARGE SCALE GENOMIC DNA]</scope>
    <source>
        <strain evidence="2 3">Nara gc5</strain>
    </source>
</reference>
<name>A0A7J6J758_COLFN</name>
<comment type="caution">
    <text evidence="2">The sequence shown here is derived from an EMBL/GenBank/DDBJ whole genome shotgun (WGS) entry which is preliminary data.</text>
</comment>
<evidence type="ECO:0000313" key="2">
    <source>
        <dbReference type="EMBL" id="KAF4484378.1"/>
    </source>
</evidence>
<gene>
    <name evidence="2" type="ORF">CGGC5_v007619</name>
</gene>
<organism evidence="2 3">
    <name type="scientific">Colletotrichum fructicola (strain Nara gc5)</name>
    <name type="common">Anthracnose fungus</name>
    <name type="synonym">Colletotrichum gloeosporioides (strain Nara gc5)</name>
    <dbReference type="NCBI Taxonomy" id="1213859"/>
    <lineage>
        <taxon>Eukaryota</taxon>
        <taxon>Fungi</taxon>
        <taxon>Dikarya</taxon>
        <taxon>Ascomycota</taxon>
        <taxon>Pezizomycotina</taxon>
        <taxon>Sordariomycetes</taxon>
        <taxon>Hypocreomycetidae</taxon>
        <taxon>Glomerellales</taxon>
        <taxon>Glomerellaceae</taxon>
        <taxon>Colletotrichum</taxon>
        <taxon>Colletotrichum gloeosporioides species complex</taxon>
    </lineage>
</organism>
<dbReference type="Proteomes" id="UP000011096">
    <property type="component" value="Unassembled WGS sequence"/>
</dbReference>
<protein>
    <submittedName>
        <fullName evidence="2">Uncharacterized protein</fullName>
    </submittedName>
</protein>
<dbReference type="AlphaFoldDB" id="A0A7J6J758"/>
<proteinExistence type="predicted"/>
<dbReference type="InParanoid" id="A0A7J6J758"/>
<keyword evidence="3" id="KW-1185">Reference proteome</keyword>
<dbReference type="RefSeq" id="XP_066008696.1">
    <property type="nucleotide sequence ID" value="XM_066151879.1"/>
</dbReference>
<dbReference type="EMBL" id="ANPB02000004">
    <property type="protein sequence ID" value="KAF4484378.1"/>
    <property type="molecule type" value="Genomic_DNA"/>
</dbReference>
<evidence type="ECO:0000313" key="3">
    <source>
        <dbReference type="Proteomes" id="UP000011096"/>
    </source>
</evidence>